<evidence type="ECO:0000259" key="1">
    <source>
        <dbReference type="Pfam" id="PF03108"/>
    </source>
</evidence>
<organism evidence="2 3">
    <name type="scientific">Stylosanthes scabra</name>
    <dbReference type="NCBI Taxonomy" id="79078"/>
    <lineage>
        <taxon>Eukaryota</taxon>
        <taxon>Viridiplantae</taxon>
        <taxon>Streptophyta</taxon>
        <taxon>Embryophyta</taxon>
        <taxon>Tracheophyta</taxon>
        <taxon>Spermatophyta</taxon>
        <taxon>Magnoliopsida</taxon>
        <taxon>eudicotyledons</taxon>
        <taxon>Gunneridae</taxon>
        <taxon>Pentapetalae</taxon>
        <taxon>rosids</taxon>
        <taxon>fabids</taxon>
        <taxon>Fabales</taxon>
        <taxon>Fabaceae</taxon>
        <taxon>Papilionoideae</taxon>
        <taxon>50 kb inversion clade</taxon>
        <taxon>dalbergioids sensu lato</taxon>
        <taxon>Dalbergieae</taxon>
        <taxon>Pterocarpus clade</taxon>
        <taxon>Stylosanthes</taxon>
    </lineage>
</organism>
<dbReference type="Proteomes" id="UP001341840">
    <property type="component" value="Unassembled WGS sequence"/>
</dbReference>
<dbReference type="Pfam" id="PF03108">
    <property type="entry name" value="DBD_Tnp_Mut"/>
    <property type="match status" value="1"/>
</dbReference>
<protein>
    <recommendedName>
        <fullName evidence="1">Transposase MuDR plant domain-containing protein</fullName>
    </recommendedName>
</protein>
<keyword evidence="3" id="KW-1185">Reference proteome</keyword>
<sequence>MKCRCILRMSPQIDVEPCHRFFFIEVGEAGSPSGSPIAVAPVRIAEPSMPDTEMKMDNSESDWNYDASFGSEFECQEGDECIPDMELHLDEGASDDLLKAGMCNYYNIDGGTELRVGHRMHNREAVHTAVKNYSIRRNAEYRVVESNRMKYHCRCKHLNDGCPWSIRVALRQNLGYW</sequence>
<accession>A0ABU6SI23</accession>
<evidence type="ECO:0000313" key="2">
    <source>
        <dbReference type="EMBL" id="MED6135976.1"/>
    </source>
</evidence>
<proteinExistence type="predicted"/>
<feature type="domain" description="Transposase MuDR plant" evidence="1">
    <location>
        <begin position="113"/>
        <end position="172"/>
    </location>
</feature>
<comment type="caution">
    <text evidence="2">The sequence shown here is derived from an EMBL/GenBank/DDBJ whole genome shotgun (WGS) entry which is preliminary data.</text>
</comment>
<reference evidence="2 3" key="1">
    <citation type="journal article" date="2023" name="Plants (Basel)">
        <title>Bridging the Gap: Combining Genomics and Transcriptomics Approaches to Understand Stylosanthes scabra, an Orphan Legume from the Brazilian Caatinga.</title>
        <authorList>
            <person name="Ferreira-Neto J.R.C."/>
            <person name="da Silva M.D."/>
            <person name="Binneck E."/>
            <person name="de Melo N.F."/>
            <person name="da Silva R.H."/>
            <person name="de Melo A.L.T.M."/>
            <person name="Pandolfi V."/>
            <person name="Bustamante F.O."/>
            <person name="Brasileiro-Vidal A.C."/>
            <person name="Benko-Iseppon A.M."/>
        </authorList>
    </citation>
    <scope>NUCLEOTIDE SEQUENCE [LARGE SCALE GENOMIC DNA]</scope>
    <source>
        <tissue evidence="2">Leaves</tissue>
    </source>
</reference>
<name>A0ABU6SI23_9FABA</name>
<gene>
    <name evidence="2" type="ORF">PIB30_051728</name>
</gene>
<dbReference type="InterPro" id="IPR004332">
    <property type="entry name" value="Transposase_MuDR"/>
</dbReference>
<evidence type="ECO:0000313" key="3">
    <source>
        <dbReference type="Proteomes" id="UP001341840"/>
    </source>
</evidence>
<dbReference type="EMBL" id="JASCZI010060784">
    <property type="protein sequence ID" value="MED6135976.1"/>
    <property type="molecule type" value="Genomic_DNA"/>
</dbReference>